<protein>
    <submittedName>
        <fullName evidence="8">AAA family ATPase</fullName>
    </submittedName>
</protein>
<dbReference type="InterPro" id="IPR011990">
    <property type="entry name" value="TPR-like_helical_dom_sf"/>
</dbReference>
<dbReference type="EMBL" id="JADKPO010000014">
    <property type="protein sequence ID" value="MBF4768459.1"/>
    <property type="molecule type" value="Genomic_DNA"/>
</dbReference>
<keyword evidence="9" id="KW-1185">Reference proteome</keyword>
<comment type="caution">
    <text evidence="8">The sequence shown here is derived from an EMBL/GenBank/DDBJ whole genome shotgun (WGS) entry which is preliminary data.</text>
</comment>
<evidence type="ECO:0000256" key="3">
    <source>
        <dbReference type="ARBA" id="ARBA00023125"/>
    </source>
</evidence>
<keyword evidence="2" id="KW-0805">Transcription regulation</keyword>
<dbReference type="InterPro" id="IPR001867">
    <property type="entry name" value="OmpR/PhoB-type_DNA-bd"/>
</dbReference>
<dbReference type="SUPFAM" id="SSF52540">
    <property type="entry name" value="P-loop containing nucleoside triphosphate hydrolases"/>
    <property type="match status" value="1"/>
</dbReference>
<feature type="region of interest" description="Disordered" evidence="5">
    <location>
        <begin position="254"/>
        <end position="293"/>
    </location>
</feature>
<dbReference type="InterPro" id="IPR036388">
    <property type="entry name" value="WH-like_DNA-bd_sf"/>
</dbReference>
<dbReference type="SUPFAM" id="SSF48452">
    <property type="entry name" value="TPR-like"/>
    <property type="match status" value="1"/>
</dbReference>
<dbReference type="Pfam" id="PF13191">
    <property type="entry name" value="AAA_16"/>
    <property type="match status" value="1"/>
</dbReference>
<dbReference type="GO" id="GO:0006355">
    <property type="term" value="P:regulation of DNA-templated transcription"/>
    <property type="evidence" value="ECO:0007669"/>
    <property type="project" value="InterPro"/>
</dbReference>
<evidence type="ECO:0000256" key="2">
    <source>
        <dbReference type="ARBA" id="ARBA00023015"/>
    </source>
</evidence>
<dbReference type="GO" id="GO:0003677">
    <property type="term" value="F:DNA binding"/>
    <property type="evidence" value="ECO:0007669"/>
    <property type="project" value="UniProtKB-KW"/>
</dbReference>
<dbReference type="Proteomes" id="UP000660668">
    <property type="component" value="Unassembled WGS sequence"/>
</dbReference>
<dbReference type="Pfam" id="PF00486">
    <property type="entry name" value="Trans_reg_C"/>
    <property type="match status" value="1"/>
</dbReference>
<evidence type="ECO:0000259" key="7">
    <source>
        <dbReference type="SMART" id="SM01043"/>
    </source>
</evidence>
<keyword evidence="3" id="KW-0238">DNA-binding</keyword>
<evidence type="ECO:0000256" key="4">
    <source>
        <dbReference type="ARBA" id="ARBA00023163"/>
    </source>
</evidence>
<feature type="compositionally biased region" description="Low complexity" evidence="5">
    <location>
        <begin position="272"/>
        <end position="293"/>
    </location>
</feature>
<dbReference type="InterPro" id="IPR051677">
    <property type="entry name" value="AfsR-DnrI-RedD_regulator"/>
</dbReference>
<evidence type="ECO:0000256" key="1">
    <source>
        <dbReference type="ARBA" id="ARBA00005820"/>
    </source>
</evidence>
<dbReference type="Gene3D" id="1.25.40.10">
    <property type="entry name" value="Tetratricopeptide repeat domain"/>
    <property type="match status" value="1"/>
</dbReference>
<organism evidence="8 9">
    <name type="scientific">Nocardioides agariphilus</name>
    <dbReference type="NCBI Taxonomy" id="433664"/>
    <lineage>
        <taxon>Bacteria</taxon>
        <taxon>Bacillati</taxon>
        <taxon>Actinomycetota</taxon>
        <taxon>Actinomycetes</taxon>
        <taxon>Propionibacteriales</taxon>
        <taxon>Nocardioidaceae</taxon>
        <taxon>Nocardioides</taxon>
    </lineage>
</organism>
<feature type="domain" description="Bacterial transcriptional activator" evidence="7">
    <location>
        <begin position="103"/>
        <end position="244"/>
    </location>
</feature>
<dbReference type="InterPro" id="IPR016032">
    <property type="entry name" value="Sig_transdc_resp-reg_C-effctor"/>
</dbReference>
<dbReference type="InterPro" id="IPR005158">
    <property type="entry name" value="BTAD"/>
</dbReference>
<dbReference type="InterPro" id="IPR027417">
    <property type="entry name" value="P-loop_NTPase"/>
</dbReference>
<name>A0A930VJ14_9ACTN</name>
<feature type="compositionally biased region" description="Pro residues" evidence="5">
    <location>
        <begin position="261"/>
        <end position="271"/>
    </location>
</feature>
<dbReference type="PANTHER" id="PTHR35807">
    <property type="entry name" value="TRANSCRIPTIONAL REGULATOR REDD-RELATED"/>
    <property type="match status" value="1"/>
</dbReference>
<dbReference type="SMART" id="SM01043">
    <property type="entry name" value="BTAD"/>
    <property type="match status" value="1"/>
</dbReference>
<comment type="similarity">
    <text evidence="1">Belongs to the AfsR/DnrI/RedD regulatory family.</text>
</comment>
<dbReference type="Gene3D" id="1.10.10.10">
    <property type="entry name" value="Winged helix-like DNA-binding domain superfamily/Winged helix DNA-binding domain"/>
    <property type="match status" value="1"/>
</dbReference>
<sequence>MPVTYTAFGAMAVTVDDTRHVLTRGRDRGVLAVLLAAHGSPVPAERIVTEVWGADAPPTALGMLQVSVSRLRSILEPDRSSRAGTRLVSTAAGYAVHADALDVDTWAFEAAASAVAAARSPEEALQRADEADSWWTGDPYSGCTAPMAVAEADRLRELRMVVHESRARALLDCGRPGDAALLLSPLAPAEPYREGLWCLLALAQYQSARQAEALETLRTLRSRLAEDLGVDPSDRARQLEQAVLAQDLAIAAPPATTPLSRPAPSPSPAPSSTPSSTPSGTPSGTPSTATAGRAGVTAAAASVLDAARASGRTHYLAVSGEAGIGKTRLVADLSRLAAEAGIDVLVGRCHEGDYAPALWPWVTIVRGLAEADQAPELAPLLGGSPTDLSGGSGLRMFDAVVELLVASAWRRPLLLVLEDIHWADATSLQLLRHLASTAPPAPLVVVTTRRTADGHPGDHLVDTMAALARAGAERLPLDGLDDEAVGQLLAEAVGEHDPRLDLRVAEVTGGNPFFVLQYARLLQGLADVESVDAAALPVPEGVREVLAQRIARLPEPTQATLATAAVLGPFVDPDVLAELTREPVADLLDRLDLAVTAGLLEERGAGYAFVHALARDAVAATLSAARQMRVHDAAAAVLEDRLGDDPDTAATIAHHAHQAAPLGRPQTERAARWLARAARLAASRHAHAEALALWDQAMTDAETGTLAEYDAHRGKAAALLRLAGTPQARQEILAASRLARDLGRPDLVADAVSVLNGAGVWSWREHGVRDEDFLELLRESAAIAAPRDEARLQAALQMELFYAMDGPAANEAGNRSIELARTSGDVAVLQEVLLVRALQLWEPGGAEVRLGVLQELLDLELVGEPRALMLFRLGGTLFDIGRPDEADAAMAGCAVEVSALRHTGVEIPMAWWHVARARDREDPEADDLTRAALELHQTSGYIFSFELENLARVRLLPPGGAVPQEIVTRAREGSPAMRAIVAVALLESGEPEAAHDMLGPQPPVGASDYALQAALCLRVLVLSETGPTDELADAVARLEPYAGSVAIYGTVDHLGAVDYFLALGHHALGDPRALDEAASAVELTAAIGVRPWHRKALALLESLAEAGPVGITRPTG</sequence>
<dbReference type="SUPFAM" id="SSF46894">
    <property type="entry name" value="C-terminal effector domain of the bipartite response regulators"/>
    <property type="match status" value="1"/>
</dbReference>
<evidence type="ECO:0000256" key="5">
    <source>
        <dbReference type="SAM" id="MobiDB-lite"/>
    </source>
</evidence>
<feature type="domain" description="OmpR/PhoB-type" evidence="6">
    <location>
        <begin position="17"/>
        <end position="96"/>
    </location>
</feature>
<dbReference type="Pfam" id="PF03704">
    <property type="entry name" value="BTAD"/>
    <property type="match status" value="1"/>
</dbReference>
<dbReference type="AlphaFoldDB" id="A0A930VJ14"/>
<gene>
    <name evidence="8" type="ORF">ISU10_11850</name>
</gene>
<proteinExistence type="inferred from homology"/>
<dbReference type="GO" id="GO:0000160">
    <property type="term" value="P:phosphorelay signal transduction system"/>
    <property type="evidence" value="ECO:0007669"/>
    <property type="project" value="InterPro"/>
</dbReference>
<evidence type="ECO:0000313" key="9">
    <source>
        <dbReference type="Proteomes" id="UP000660668"/>
    </source>
</evidence>
<dbReference type="SMART" id="SM00862">
    <property type="entry name" value="Trans_reg_C"/>
    <property type="match status" value="1"/>
</dbReference>
<dbReference type="PANTHER" id="PTHR35807:SF1">
    <property type="entry name" value="TRANSCRIPTIONAL REGULATOR REDD"/>
    <property type="match status" value="1"/>
</dbReference>
<dbReference type="CDD" id="cd15831">
    <property type="entry name" value="BTAD"/>
    <property type="match status" value="1"/>
</dbReference>
<dbReference type="InterPro" id="IPR041664">
    <property type="entry name" value="AAA_16"/>
</dbReference>
<dbReference type="RefSeq" id="WP_194696608.1">
    <property type="nucleotide sequence ID" value="NZ_JADKPO010000014.1"/>
</dbReference>
<evidence type="ECO:0000313" key="8">
    <source>
        <dbReference type="EMBL" id="MBF4768459.1"/>
    </source>
</evidence>
<evidence type="ECO:0000259" key="6">
    <source>
        <dbReference type="SMART" id="SM00862"/>
    </source>
</evidence>
<keyword evidence="4" id="KW-0804">Transcription</keyword>
<accession>A0A930VJ14</accession>
<reference evidence="8" key="1">
    <citation type="submission" date="2020-11" db="EMBL/GenBank/DDBJ databases">
        <title>Nocardioides cynanchi sp. nov., isolated from soil of rhizosphere of Cynanchum wilfordii.</title>
        <authorList>
            <person name="Lee J.-S."/>
            <person name="Suh M.K."/>
            <person name="Kim J.-S."/>
        </authorList>
    </citation>
    <scope>NUCLEOTIDE SEQUENCE</scope>
    <source>
        <strain evidence="8">KCTC 19276</strain>
    </source>
</reference>